<gene>
    <name evidence="3" type="ORF">ADEAN_000305200</name>
</gene>
<dbReference type="Pfam" id="PF04495">
    <property type="entry name" value="GRASP55_65"/>
    <property type="match status" value="1"/>
</dbReference>
<feature type="compositionally biased region" description="Low complexity" evidence="1">
    <location>
        <begin position="367"/>
        <end position="393"/>
    </location>
</feature>
<dbReference type="VEuPathDB" id="TriTrypDB:ADEAN_000305200"/>
<feature type="region of interest" description="Disordered" evidence="1">
    <location>
        <begin position="169"/>
        <end position="327"/>
    </location>
</feature>
<name>A0A7G2C9P6_9TRYP</name>
<evidence type="ECO:0000313" key="4">
    <source>
        <dbReference type="Proteomes" id="UP000515908"/>
    </source>
</evidence>
<dbReference type="EMBL" id="LR877149">
    <property type="protein sequence ID" value="CAD2215597.1"/>
    <property type="molecule type" value="Genomic_DNA"/>
</dbReference>
<dbReference type="PANTHER" id="PTHR20916">
    <property type="entry name" value="CYSTEINE AND GLYCINE-RICH PROTEIN 2 BINDING PROTEIN"/>
    <property type="match status" value="1"/>
</dbReference>
<sequence>MSNPNNNNNNNENHGAAAYPVIQAERDYIIGMQATPRDLYISMLKGEKDLQQRVEAFQAWQHMCVTAEKDREEKEKYGLLPKGTAQRKGGQVPRLLLFLLYNAERNTVEEIPVEMDPSYSGRLGVRVGSGLMHTIPSVTTKGEGEPTELPQLIRYFIPRDYSFEVDFSEEQGRIRERQPPVEEGLPTEAAATPPSRSSSVPPLSAPHMEGSFNIIPASHRSNATPNTSNPNNNSLLRTDSSLCNEMDTPPPHPKTTTAAPTPVERSSDFPPHNNNTNNNAKKNWFNMFNSQNANPQPPHQAGSATSTPEETAPNPFLTNPAPPLVTSPQYVYTNQHVEAAPHQTHQTDAHPENDHNHTPPAVPQQTAEEAPVAPVQPAGNADNNNNNNNNTNTNHFVATPANDEGTFTIPPPLHYPSFSELMKMKRNDQMNLK</sequence>
<evidence type="ECO:0000259" key="2">
    <source>
        <dbReference type="Pfam" id="PF04495"/>
    </source>
</evidence>
<keyword evidence="4" id="KW-1185">Reference proteome</keyword>
<dbReference type="PANTHER" id="PTHR20916:SF18">
    <property type="entry name" value="IPT_TIG DOMAIN-CONTAINING PROTEIN"/>
    <property type="match status" value="1"/>
</dbReference>
<dbReference type="Gene3D" id="2.30.42.10">
    <property type="match status" value="1"/>
</dbReference>
<evidence type="ECO:0000313" key="3">
    <source>
        <dbReference type="EMBL" id="CAD2215597.1"/>
    </source>
</evidence>
<protein>
    <submittedName>
        <fullName evidence="3">GRASP55/65 PDZ-like domain containing protein, putative</fullName>
    </submittedName>
</protein>
<dbReference type="InterPro" id="IPR036034">
    <property type="entry name" value="PDZ_sf"/>
</dbReference>
<feature type="compositionally biased region" description="Basic and acidic residues" evidence="1">
    <location>
        <begin position="345"/>
        <end position="357"/>
    </location>
</feature>
<evidence type="ECO:0000256" key="1">
    <source>
        <dbReference type="SAM" id="MobiDB-lite"/>
    </source>
</evidence>
<feature type="compositionally biased region" description="Basic and acidic residues" evidence="1">
    <location>
        <begin position="170"/>
        <end position="180"/>
    </location>
</feature>
<feature type="region of interest" description="Disordered" evidence="1">
    <location>
        <begin position="341"/>
        <end position="393"/>
    </location>
</feature>
<dbReference type="InterPro" id="IPR024958">
    <property type="entry name" value="GRASP_PDZ"/>
</dbReference>
<reference evidence="3 4" key="1">
    <citation type="submission" date="2020-08" db="EMBL/GenBank/DDBJ databases">
        <authorList>
            <person name="Newling K."/>
            <person name="Davey J."/>
            <person name="Forrester S."/>
        </authorList>
    </citation>
    <scope>NUCLEOTIDE SEQUENCE [LARGE SCALE GENOMIC DNA]</scope>
    <source>
        <strain evidence="4">Crithidia deanei Carvalho (ATCC PRA-265)</strain>
    </source>
</reference>
<feature type="domain" description="PDZ GRASP-type" evidence="2">
    <location>
        <begin position="18"/>
        <end position="137"/>
    </location>
</feature>
<dbReference type="Proteomes" id="UP000515908">
    <property type="component" value="Chromosome 05"/>
</dbReference>
<organism evidence="3 4">
    <name type="scientific">Angomonas deanei</name>
    <dbReference type="NCBI Taxonomy" id="59799"/>
    <lineage>
        <taxon>Eukaryota</taxon>
        <taxon>Discoba</taxon>
        <taxon>Euglenozoa</taxon>
        <taxon>Kinetoplastea</taxon>
        <taxon>Metakinetoplastina</taxon>
        <taxon>Trypanosomatida</taxon>
        <taxon>Trypanosomatidae</taxon>
        <taxon>Strigomonadinae</taxon>
        <taxon>Angomonas</taxon>
    </lineage>
</organism>
<feature type="compositionally biased region" description="Low complexity" evidence="1">
    <location>
        <begin position="221"/>
        <end position="234"/>
    </location>
</feature>
<accession>A0A7G2C9P6</accession>
<feature type="compositionally biased region" description="Low complexity" evidence="1">
    <location>
        <begin position="273"/>
        <end position="289"/>
    </location>
</feature>
<feature type="compositionally biased region" description="Low complexity" evidence="1">
    <location>
        <begin position="189"/>
        <end position="206"/>
    </location>
</feature>
<proteinExistence type="predicted"/>
<dbReference type="AlphaFoldDB" id="A0A7G2C9P6"/>